<sequence>MAAKIRSEQNLESHPGRLPQTVGAPAAETHTAYDPAKLKFSIFSGHDSTILPLLAIFAPDLGQWPAYAAHLSLELFQDPSYQPAPAQAKEGGVDARDAALQSLPARPLTLPRESYATYFVRLRFNDQFLTLPKCAPKGRHHPQMGPTMCTFDAFYETVERLIPTDYRA</sequence>
<evidence type="ECO:0000313" key="4">
    <source>
        <dbReference type="Proteomes" id="UP001150569"/>
    </source>
</evidence>
<organism evidence="3 4">
    <name type="scientific">Tieghemiomyces parasiticus</name>
    <dbReference type="NCBI Taxonomy" id="78921"/>
    <lineage>
        <taxon>Eukaryota</taxon>
        <taxon>Fungi</taxon>
        <taxon>Fungi incertae sedis</taxon>
        <taxon>Zoopagomycota</taxon>
        <taxon>Kickxellomycotina</taxon>
        <taxon>Dimargaritomycetes</taxon>
        <taxon>Dimargaritales</taxon>
        <taxon>Dimargaritaceae</taxon>
        <taxon>Tieghemiomyces</taxon>
    </lineage>
</organism>
<evidence type="ECO:0000256" key="1">
    <source>
        <dbReference type="ARBA" id="ARBA00022801"/>
    </source>
</evidence>
<feature type="compositionally biased region" description="Basic and acidic residues" evidence="2">
    <location>
        <begin position="1"/>
        <end position="15"/>
    </location>
</feature>
<dbReference type="AlphaFoldDB" id="A0A9W8DKH0"/>
<protein>
    <recommendedName>
        <fullName evidence="5">Acid phosphatase</fullName>
    </recommendedName>
</protein>
<feature type="region of interest" description="Disordered" evidence="2">
    <location>
        <begin position="1"/>
        <end position="22"/>
    </location>
</feature>
<keyword evidence="1" id="KW-0378">Hydrolase</keyword>
<feature type="non-terminal residue" evidence="3">
    <location>
        <position position="168"/>
    </location>
</feature>
<name>A0A9W8DKH0_9FUNG</name>
<comment type="caution">
    <text evidence="3">The sequence shown here is derived from an EMBL/GenBank/DDBJ whole genome shotgun (WGS) entry which is preliminary data.</text>
</comment>
<dbReference type="InterPro" id="IPR050645">
    <property type="entry name" value="Histidine_acid_phosphatase"/>
</dbReference>
<keyword evidence="4" id="KW-1185">Reference proteome</keyword>
<evidence type="ECO:0000256" key="2">
    <source>
        <dbReference type="SAM" id="MobiDB-lite"/>
    </source>
</evidence>
<dbReference type="InterPro" id="IPR029033">
    <property type="entry name" value="His_PPase_superfam"/>
</dbReference>
<dbReference type="OrthoDB" id="10257284at2759"/>
<dbReference type="Gene3D" id="3.40.50.1240">
    <property type="entry name" value="Phosphoglycerate mutase-like"/>
    <property type="match status" value="1"/>
</dbReference>
<reference evidence="3" key="1">
    <citation type="submission" date="2022-07" db="EMBL/GenBank/DDBJ databases">
        <title>Phylogenomic reconstructions and comparative analyses of Kickxellomycotina fungi.</title>
        <authorList>
            <person name="Reynolds N.K."/>
            <person name="Stajich J.E."/>
            <person name="Barry K."/>
            <person name="Grigoriev I.V."/>
            <person name="Crous P."/>
            <person name="Smith M.E."/>
        </authorList>
    </citation>
    <scope>NUCLEOTIDE SEQUENCE</scope>
    <source>
        <strain evidence="3">RSA 861</strain>
    </source>
</reference>
<dbReference type="GO" id="GO:0016791">
    <property type="term" value="F:phosphatase activity"/>
    <property type="evidence" value="ECO:0007669"/>
    <property type="project" value="TreeGrafter"/>
</dbReference>
<dbReference type="PANTHER" id="PTHR11567">
    <property type="entry name" value="ACID PHOSPHATASE-RELATED"/>
    <property type="match status" value="1"/>
</dbReference>
<accession>A0A9W8DKH0</accession>
<proteinExistence type="predicted"/>
<dbReference type="Proteomes" id="UP001150569">
    <property type="component" value="Unassembled WGS sequence"/>
</dbReference>
<dbReference type="PANTHER" id="PTHR11567:SF110">
    <property type="entry name" value="2-PHOSPHOXYLOSE PHOSPHATASE 1"/>
    <property type="match status" value="1"/>
</dbReference>
<dbReference type="SUPFAM" id="SSF53254">
    <property type="entry name" value="Phosphoglycerate mutase-like"/>
    <property type="match status" value="1"/>
</dbReference>
<dbReference type="EMBL" id="JANBPT010002238">
    <property type="protein sequence ID" value="KAJ1903177.1"/>
    <property type="molecule type" value="Genomic_DNA"/>
</dbReference>
<evidence type="ECO:0000313" key="3">
    <source>
        <dbReference type="EMBL" id="KAJ1903177.1"/>
    </source>
</evidence>
<gene>
    <name evidence="3" type="ORF">IWQ60_012612</name>
</gene>
<evidence type="ECO:0008006" key="5">
    <source>
        <dbReference type="Google" id="ProtNLM"/>
    </source>
</evidence>